<dbReference type="InterPro" id="IPR023214">
    <property type="entry name" value="HAD_sf"/>
</dbReference>
<dbReference type="RefSeq" id="WP_046329086.1">
    <property type="nucleotide sequence ID" value="NZ_CP011280.1"/>
</dbReference>
<dbReference type="PIRSF" id="PIRSF019271">
    <property type="entry name" value="Acid_Ptase_C"/>
    <property type="match status" value="1"/>
</dbReference>
<dbReference type="Gene3D" id="3.40.50.1000">
    <property type="entry name" value="HAD superfamily/HAD-like"/>
    <property type="match status" value="1"/>
</dbReference>
<dbReference type="HOGENOM" id="CLU_052352_1_0_0"/>
<name>A0A0E3ZAL2_9FUSO</name>
<dbReference type="STRING" id="187101.VC03_05780"/>
<proteinExistence type="predicted"/>
<dbReference type="InterPro" id="IPR006423">
    <property type="entry name" value="Lipo_e_P4"/>
</dbReference>
<dbReference type="OrthoDB" id="395856at2"/>
<organism evidence="3 4">
    <name type="scientific">Sneathia vaginalis</name>
    <dbReference type="NCBI Taxonomy" id="187101"/>
    <lineage>
        <taxon>Bacteria</taxon>
        <taxon>Fusobacteriati</taxon>
        <taxon>Fusobacteriota</taxon>
        <taxon>Fusobacteriia</taxon>
        <taxon>Fusobacteriales</taxon>
        <taxon>Leptotrichiaceae</taxon>
        <taxon>Sneathia</taxon>
    </lineage>
</organism>
<dbReference type="InterPro" id="IPR036412">
    <property type="entry name" value="HAD-like_sf"/>
</dbReference>
<protein>
    <submittedName>
        <fullName evidence="3">5'-nucleotidase</fullName>
    </submittedName>
</protein>
<dbReference type="PANTHER" id="PTHR31284">
    <property type="entry name" value="ACID PHOSPHATASE-LIKE PROTEIN"/>
    <property type="match status" value="1"/>
</dbReference>
<dbReference type="PANTHER" id="PTHR31284:SF10">
    <property type="entry name" value="ACID PHOSPHATASE-LIKE PROTEIN"/>
    <property type="match status" value="1"/>
</dbReference>
<dbReference type="AlphaFoldDB" id="A0A0E3ZAL2"/>
<dbReference type="CDD" id="cd07534">
    <property type="entry name" value="HAD_CAP"/>
    <property type="match status" value="1"/>
</dbReference>
<dbReference type="SFLD" id="SFLDS00003">
    <property type="entry name" value="Haloacid_Dehalogenase"/>
    <property type="match status" value="1"/>
</dbReference>
<dbReference type="EMBL" id="CP011280">
    <property type="protein sequence ID" value="AKC95982.1"/>
    <property type="molecule type" value="Genomic_DNA"/>
</dbReference>
<sequence>MKLSKKVFALLATTITIASFAADKTYTLTANQLMARENTMSTYWYQTSVEAKALYLQGYKLATKNLAQIIKKHHKKPIAIVLDIDETVLDNSQYQAQNIKDGTEFDSKTWDEWVQLGKAKAVPGAKEFLRFANKNKVKIFFISDRAGNQVDITKKNLENEGIPVQSTKSLLFKNLGSKVERMNNVKKHYDIVMLFGDNICDFGDFSTTSMADREKKLEEVKAEFGDKFIIFPNPMYGTFERTIYKEKKAKTTEEKMEVKHNLLKGYK</sequence>
<dbReference type="NCBIfam" id="TIGR01533">
    <property type="entry name" value="lipo_e_P4"/>
    <property type="match status" value="1"/>
</dbReference>
<feature type="chain" id="PRO_5002416218" evidence="2">
    <location>
        <begin position="22"/>
        <end position="267"/>
    </location>
</feature>
<dbReference type="SUPFAM" id="SSF56784">
    <property type="entry name" value="HAD-like"/>
    <property type="match status" value="1"/>
</dbReference>
<dbReference type="Pfam" id="PF03767">
    <property type="entry name" value="Acid_phosphat_B"/>
    <property type="match status" value="1"/>
</dbReference>
<dbReference type="SFLD" id="SFLDG01125">
    <property type="entry name" value="C1.1:_Acid_Phosphatase_Like"/>
    <property type="match status" value="1"/>
</dbReference>
<keyword evidence="1 2" id="KW-0732">Signal</keyword>
<dbReference type="KEGG" id="sns:VC03_05780"/>
<evidence type="ECO:0000313" key="4">
    <source>
        <dbReference type="Proteomes" id="UP000033103"/>
    </source>
</evidence>
<feature type="signal peptide" evidence="2">
    <location>
        <begin position="1"/>
        <end position="21"/>
    </location>
</feature>
<evidence type="ECO:0000256" key="2">
    <source>
        <dbReference type="SAM" id="SignalP"/>
    </source>
</evidence>
<keyword evidence="4" id="KW-1185">Reference proteome</keyword>
<dbReference type="PATRIC" id="fig|1069640.6.peg.1147"/>
<evidence type="ECO:0000256" key="1">
    <source>
        <dbReference type="ARBA" id="ARBA00022729"/>
    </source>
</evidence>
<dbReference type="InterPro" id="IPR005519">
    <property type="entry name" value="Acid_phosphat_B-like"/>
</dbReference>
<dbReference type="Proteomes" id="UP000033103">
    <property type="component" value="Chromosome"/>
</dbReference>
<evidence type="ECO:0000313" key="3">
    <source>
        <dbReference type="EMBL" id="AKC95982.1"/>
    </source>
</evidence>
<dbReference type="GO" id="GO:0009279">
    <property type="term" value="C:cell outer membrane"/>
    <property type="evidence" value="ECO:0007669"/>
    <property type="project" value="InterPro"/>
</dbReference>
<reference evidence="3 4" key="1">
    <citation type="journal article" date="2012" name="BMC Genomics">
        <title>Genomic sequence analysis and characterization of Sneathia amnii sp. nov.</title>
        <authorList>
            <consortium name="Vaginal Microbiome Consortium (additional members)"/>
            <person name="Harwich M.D.Jr."/>
            <person name="Serrano M.G."/>
            <person name="Fettweis J.M."/>
            <person name="Alves J.M."/>
            <person name="Reimers M.A."/>
            <person name="Buck G.A."/>
            <person name="Jefferson K.K."/>
        </authorList>
    </citation>
    <scope>NUCLEOTIDE SEQUENCE [LARGE SCALE GENOMIC DNA]</scope>
    <source>
        <strain evidence="3 4">SN35</strain>
    </source>
</reference>
<gene>
    <name evidence="3" type="ORF">VC03_05780</name>
</gene>
<accession>A0A0E3ZAL2</accession>